<evidence type="ECO:0000256" key="3">
    <source>
        <dbReference type="ARBA" id="ARBA00022737"/>
    </source>
</evidence>
<dbReference type="PANTHER" id="PTHR24406">
    <property type="entry name" value="TRANSCRIPTIONAL REPRESSOR CTCFL-RELATED"/>
    <property type="match status" value="1"/>
</dbReference>
<name>A0A1M2V9W2_TRAPU</name>
<protein>
    <recommendedName>
        <fullName evidence="9">C2H2-type domain-containing protein</fullName>
    </recommendedName>
</protein>
<feature type="compositionally biased region" description="Polar residues" evidence="8">
    <location>
        <begin position="463"/>
        <end position="478"/>
    </location>
</feature>
<keyword evidence="5" id="KW-0862">Zinc</keyword>
<feature type="compositionally biased region" description="Basic and acidic residues" evidence="8">
    <location>
        <begin position="313"/>
        <end position="322"/>
    </location>
</feature>
<feature type="region of interest" description="Disordered" evidence="8">
    <location>
        <begin position="375"/>
        <end position="402"/>
    </location>
</feature>
<evidence type="ECO:0000256" key="7">
    <source>
        <dbReference type="PROSITE-ProRule" id="PRU00042"/>
    </source>
</evidence>
<feature type="region of interest" description="Disordered" evidence="8">
    <location>
        <begin position="449"/>
        <end position="478"/>
    </location>
</feature>
<organism evidence="10 11">
    <name type="scientific">Trametes pubescens</name>
    <name type="common">White-rot fungus</name>
    <dbReference type="NCBI Taxonomy" id="154538"/>
    <lineage>
        <taxon>Eukaryota</taxon>
        <taxon>Fungi</taxon>
        <taxon>Dikarya</taxon>
        <taxon>Basidiomycota</taxon>
        <taxon>Agaricomycotina</taxon>
        <taxon>Agaricomycetes</taxon>
        <taxon>Polyporales</taxon>
        <taxon>Polyporaceae</taxon>
        <taxon>Trametes</taxon>
    </lineage>
</organism>
<evidence type="ECO:0000256" key="4">
    <source>
        <dbReference type="ARBA" id="ARBA00022771"/>
    </source>
</evidence>
<evidence type="ECO:0000256" key="8">
    <source>
        <dbReference type="SAM" id="MobiDB-lite"/>
    </source>
</evidence>
<keyword evidence="3" id="KW-0677">Repeat</keyword>
<evidence type="ECO:0000313" key="11">
    <source>
        <dbReference type="Proteomes" id="UP000184267"/>
    </source>
</evidence>
<keyword evidence="11" id="KW-1185">Reference proteome</keyword>
<dbReference type="STRING" id="154538.A0A1M2V9W2"/>
<keyword evidence="6" id="KW-0539">Nucleus</keyword>
<evidence type="ECO:0000256" key="6">
    <source>
        <dbReference type="ARBA" id="ARBA00023242"/>
    </source>
</evidence>
<dbReference type="AlphaFoldDB" id="A0A1M2V9W2"/>
<accession>A0A1M2V9W2</accession>
<dbReference type="InterPro" id="IPR013087">
    <property type="entry name" value="Znf_C2H2_type"/>
</dbReference>
<gene>
    <name evidence="10" type="ORF">TRAPUB_4983</name>
</gene>
<dbReference type="PROSITE" id="PS00028">
    <property type="entry name" value="ZINC_FINGER_C2H2_1"/>
    <property type="match status" value="2"/>
</dbReference>
<dbReference type="SMART" id="SM00355">
    <property type="entry name" value="ZnF_C2H2"/>
    <property type="match status" value="4"/>
</dbReference>
<dbReference type="SUPFAM" id="SSF57850">
    <property type="entry name" value="RING/U-box"/>
    <property type="match status" value="1"/>
</dbReference>
<dbReference type="OrthoDB" id="6333297at2759"/>
<keyword evidence="2" id="KW-0479">Metal-binding</keyword>
<dbReference type="EMBL" id="MNAD01001548">
    <property type="protein sequence ID" value="OJT04349.1"/>
    <property type="molecule type" value="Genomic_DNA"/>
</dbReference>
<dbReference type="OMA" id="NECNTHR"/>
<proteinExistence type="predicted"/>
<sequence>MAPAQCTVCKAVFKSKNECNTHRITAGHSSAAVFFCVGCSETFSTCKALHAHLKETGHPKKAPEGYPFSVVGPKSSRPPKPANHKKSASSAGPPKAPAAAPPTVPKCSACNVHFETFHELAEHRRTAHGKEPLVEMKCERCTQKIPWGEVHTRCTPPERVACPVCRQKFGPAELAEHRLANPLSCDVCAMHLPPSMSLQDHWRVSNQHPYCKMCDNAFRDSREWVAHTLTCSLARNTLAPGSVGAAIVSDTWAHSMVKEDASDSEGITFRNPTPDPAKSAPKTDWFLSGLPQANPAQSEGSSRRSSLSSLSKVTEDAEERSVHAPVEQGPPVLEQAELLEPDICDEDVSETGLVEILAHEYGQHSIKRILSVLEDEDEEPTEKPKSGRSLLSPARPAVQSGSSIDSGYICDTSLIAHCSSAWDADGSPPMLGCRREARKPVAALDIVATPSESPSDKVESWLEDQSQLSRKSKPRQPSTAGISWHCQACLRQPCNDPVATSCGHVFCQRELWIIDSFTFLMTFKESQLKRARM</sequence>
<keyword evidence="4 7" id="KW-0863">Zinc-finger</keyword>
<comment type="caution">
    <text evidence="10">The sequence shown here is derived from an EMBL/GenBank/DDBJ whole genome shotgun (WGS) entry which is preliminary data.</text>
</comment>
<evidence type="ECO:0000313" key="10">
    <source>
        <dbReference type="EMBL" id="OJT04349.1"/>
    </source>
</evidence>
<comment type="subcellular location">
    <subcellularLocation>
        <location evidence="1">Nucleus</location>
    </subcellularLocation>
</comment>
<dbReference type="GO" id="GO:0005634">
    <property type="term" value="C:nucleus"/>
    <property type="evidence" value="ECO:0007669"/>
    <property type="project" value="UniProtKB-SubCell"/>
</dbReference>
<dbReference type="Proteomes" id="UP000184267">
    <property type="component" value="Unassembled WGS sequence"/>
</dbReference>
<dbReference type="GO" id="GO:0008270">
    <property type="term" value="F:zinc ion binding"/>
    <property type="evidence" value="ECO:0007669"/>
    <property type="project" value="UniProtKB-KW"/>
</dbReference>
<evidence type="ECO:0000259" key="9">
    <source>
        <dbReference type="PROSITE" id="PS50157"/>
    </source>
</evidence>
<evidence type="ECO:0000256" key="1">
    <source>
        <dbReference type="ARBA" id="ARBA00004123"/>
    </source>
</evidence>
<dbReference type="Gene3D" id="3.30.160.60">
    <property type="entry name" value="Classic Zinc Finger"/>
    <property type="match status" value="1"/>
</dbReference>
<feature type="domain" description="C2H2-type" evidence="9">
    <location>
        <begin position="34"/>
        <end position="63"/>
    </location>
</feature>
<evidence type="ECO:0000256" key="2">
    <source>
        <dbReference type="ARBA" id="ARBA00022723"/>
    </source>
</evidence>
<dbReference type="InterPro" id="IPR050888">
    <property type="entry name" value="ZnF_C2H2-type_TF"/>
</dbReference>
<evidence type="ECO:0000256" key="5">
    <source>
        <dbReference type="ARBA" id="ARBA00022833"/>
    </source>
</evidence>
<feature type="domain" description="C2H2-type" evidence="9">
    <location>
        <begin position="105"/>
        <end position="132"/>
    </location>
</feature>
<feature type="region of interest" description="Disordered" evidence="8">
    <location>
        <begin position="57"/>
        <end position="100"/>
    </location>
</feature>
<reference evidence="10 11" key="1">
    <citation type="submission" date="2016-10" db="EMBL/GenBank/DDBJ databases">
        <title>Genome sequence of the basidiomycete white-rot fungus Trametes pubescens.</title>
        <authorList>
            <person name="Makela M.R."/>
            <person name="Granchi Z."/>
            <person name="Peng M."/>
            <person name="De Vries R.P."/>
            <person name="Grigoriev I."/>
            <person name="Riley R."/>
            <person name="Hilden K."/>
        </authorList>
    </citation>
    <scope>NUCLEOTIDE SEQUENCE [LARGE SCALE GENOMIC DNA]</scope>
    <source>
        <strain evidence="10 11">FBCC735</strain>
    </source>
</reference>
<feature type="region of interest" description="Disordered" evidence="8">
    <location>
        <begin position="259"/>
        <end position="333"/>
    </location>
</feature>
<dbReference type="PROSITE" id="PS50157">
    <property type="entry name" value="ZINC_FINGER_C2H2_2"/>
    <property type="match status" value="2"/>
</dbReference>